<evidence type="ECO:0000313" key="4">
    <source>
        <dbReference type="WormBase" id="C54D2.6"/>
    </source>
</evidence>
<evidence type="ECO:0000256" key="1">
    <source>
        <dbReference type="SAM" id="SignalP"/>
    </source>
</evidence>
<dbReference type="InParanoid" id="A1Z6A3"/>
<dbReference type="WormBase" id="C54D2.6">
    <property type="protein sequence ID" value="CE40640"/>
    <property type="gene ID" value="WBGene00045210"/>
</dbReference>
<dbReference type="KEGG" id="cel:CELE_C54D2.6"/>
<name>A1Z6A3_CAEEL</name>
<proteinExistence type="predicted"/>
<dbReference type="GeneID" id="4926915"/>
<dbReference type="HOGENOM" id="CLU_1210741_0_0_1"/>
<organism evidence="2 3">
    <name type="scientific">Caenorhabditis elegans</name>
    <dbReference type="NCBI Taxonomy" id="6239"/>
    <lineage>
        <taxon>Eukaryota</taxon>
        <taxon>Metazoa</taxon>
        <taxon>Ecdysozoa</taxon>
        <taxon>Nematoda</taxon>
        <taxon>Chromadorea</taxon>
        <taxon>Rhabditida</taxon>
        <taxon>Rhabditina</taxon>
        <taxon>Rhabditomorpha</taxon>
        <taxon>Rhabditoidea</taxon>
        <taxon>Rhabditidae</taxon>
        <taxon>Peloderinae</taxon>
        <taxon>Caenorhabditis</taxon>
    </lineage>
</organism>
<dbReference type="AGR" id="WB:WBGene00045210"/>
<evidence type="ECO:0000313" key="3">
    <source>
        <dbReference type="Proteomes" id="UP000001940"/>
    </source>
</evidence>
<protein>
    <submittedName>
        <fullName evidence="2">DUF281 domain-containing protein</fullName>
    </submittedName>
</protein>
<dbReference type="RefSeq" id="NP_001076757.1">
    <property type="nucleotide sequence ID" value="NM_001083288.3"/>
</dbReference>
<keyword evidence="3" id="KW-1185">Reference proteome</keyword>
<keyword evidence="1" id="KW-0732">Signal</keyword>
<dbReference type="Bgee" id="WBGene00045210">
    <property type="expression patterns" value="Expressed in embryo and 1 other cell type or tissue"/>
</dbReference>
<dbReference type="OrthoDB" id="5806113at2759"/>
<gene>
    <name evidence="2 4" type="ORF">C54D2.6</name>
    <name evidence="2" type="ORF">CELE_C54D2.6</name>
</gene>
<dbReference type="AlphaFoldDB" id="A1Z6A3"/>
<dbReference type="UCSC" id="C54D2.6">
    <property type="organism name" value="c. elegans"/>
</dbReference>
<dbReference type="OMA" id="PTNEVSC"/>
<accession>A1Z6A3</accession>
<dbReference type="eggNOG" id="ENOG502TGHX">
    <property type="taxonomic scope" value="Eukaryota"/>
</dbReference>
<dbReference type="PaxDb" id="6239-C54D2.6"/>
<feature type="signal peptide" evidence="1">
    <location>
        <begin position="1"/>
        <end position="20"/>
    </location>
</feature>
<sequence length="224" mass="25021">MHIYTYSFFIFGLLTITCTGCIPTIPPEDVGFVERIIDQLEALPDPPQSINNVLPAIQDFRNELVKANSFLISKTSEVAESPYQPFKETAAVFAGCQINQIKFTSPETGKKLGRTIIPPDLKCVKKSLFGCDVAHLSCKVPADSKYPLISGFAKIDKADWATTDLTATRADFKLDCDIFNRWTYISDIPGLEGRVYPTNEVSCLLVPIITEMNQVDFQEIHYDV</sequence>
<dbReference type="EMBL" id="BX284606">
    <property type="protein sequence ID" value="CCD68022.1"/>
    <property type="molecule type" value="Genomic_DNA"/>
</dbReference>
<dbReference type="CTD" id="4926915"/>
<reference evidence="2 3" key="1">
    <citation type="journal article" date="1998" name="Science">
        <title>Genome sequence of the nematode C. elegans: a platform for investigating biology.</title>
        <authorList>
            <consortium name="The C. elegans sequencing consortium"/>
            <person name="Sulson J.E."/>
            <person name="Waterston R."/>
        </authorList>
    </citation>
    <scope>NUCLEOTIDE SEQUENCE [LARGE SCALE GENOMIC DNA]</scope>
    <source>
        <strain evidence="2 3">Bristol N2</strain>
    </source>
</reference>
<evidence type="ECO:0000313" key="2">
    <source>
        <dbReference type="EMBL" id="CCD68022.1"/>
    </source>
</evidence>
<feature type="chain" id="PRO_5002641373" evidence="1">
    <location>
        <begin position="21"/>
        <end position="224"/>
    </location>
</feature>
<dbReference type="FunCoup" id="A1Z6A3">
    <property type="interactions" value="811"/>
</dbReference>
<dbReference type="Proteomes" id="UP000001940">
    <property type="component" value="Chromosome X"/>
</dbReference>